<organism evidence="2 3">
    <name type="scientific">Arthrobacter oryzae</name>
    <dbReference type="NCBI Taxonomy" id="409290"/>
    <lineage>
        <taxon>Bacteria</taxon>
        <taxon>Bacillati</taxon>
        <taxon>Actinomycetota</taxon>
        <taxon>Actinomycetes</taxon>
        <taxon>Micrococcales</taxon>
        <taxon>Micrococcaceae</taxon>
        <taxon>Arthrobacter</taxon>
    </lineage>
</organism>
<dbReference type="Pfam" id="PF10137">
    <property type="entry name" value="CAP12-PCTIR_TIR"/>
    <property type="match status" value="1"/>
</dbReference>
<evidence type="ECO:0000313" key="2">
    <source>
        <dbReference type="EMBL" id="RNL51847.1"/>
    </source>
</evidence>
<name>A0A3N0BS13_9MICC</name>
<protein>
    <recommendedName>
        <fullName evidence="1">CD-NTase-associated protein 12/Pycsar effector protein TIR domain-containing protein</fullName>
    </recommendedName>
</protein>
<sequence>MPPWWMRFVMTCRAKPLTAPPTKSWTDYGTTDFPSLPNLQRRTMERSKVFLGSSSEGKGIAQRLAVALDDSGFTESTVWTHGTFRPGRHVLGSLVDVAKTVDFAVMVLGPDDLVASRDVTKPAPRDNVVFELGLFMGALGPERTYMVLPAGADLKLPSDVAGITYLPYPTRSDNNVGAALSSAVIAITDEIRLAGPLGKTSTKHSQLPAGPMPARDVHSDLRILRSNLAPQGWTFRWNETRTRLNVKGPRGTQHALKMGQPAKMQAEFDRFLRELRSRGARFDSDLRQA</sequence>
<dbReference type="AlphaFoldDB" id="A0A3N0BS13"/>
<dbReference type="InterPro" id="IPR019302">
    <property type="entry name" value="CAP12/PCTIR_TIR_dom"/>
</dbReference>
<dbReference type="Proteomes" id="UP000273807">
    <property type="component" value="Unassembled WGS sequence"/>
</dbReference>
<feature type="domain" description="CD-NTase-associated protein 12/Pycsar effector protein TIR" evidence="1">
    <location>
        <begin position="48"/>
        <end position="168"/>
    </location>
</feature>
<comment type="caution">
    <text evidence="2">The sequence shown here is derived from an EMBL/GenBank/DDBJ whole genome shotgun (WGS) entry which is preliminary data.</text>
</comment>
<dbReference type="EMBL" id="RBED01000118">
    <property type="protein sequence ID" value="RNL51847.1"/>
    <property type="molecule type" value="Genomic_DNA"/>
</dbReference>
<dbReference type="GO" id="GO:0050135">
    <property type="term" value="F:NADP+ nucleosidase activity"/>
    <property type="evidence" value="ECO:0007669"/>
    <property type="project" value="InterPro"/>
</dbReference>
<evidence type="ECO:0000313" key="3">
    <source>
        <dbReference type="Proteomes" id="UP000273807"/>
    </source>
</evidence>
<dbReference type="OrthoDB" id="4339143at2"/>
<gene>
    <name evidence="2" type="ORF">D7003_14925</name>
</gene>
<evidence type="ECO:0000259" key="1">
    <source>
        <dbReference type="Pfam" id="PF10137"/>
    </source>
</evidence>
<accession>A0A3N0BS13</accession>
<proteinExistence type="predicted"/>
<reference evidence="2 3" key="1">
    <citation type="submission" date="2018-10" db="EMBL/GenBank/DDBJ databases">
        <title>Genome sequencing of Arthrobacter oryzae TNB02.</title>
        <authorList>
            <person name="Cho Y.-J."/>
            <person name="Cho A."/>
            <person name="Kim O.-S."/>
        </authorList>
    </citation>
    <scope>NUCLEOTIDE SEQUENCE [LARGE SCALE GENOMIC DNA]</scope>
    <source>
        <strain evidence="2 3">TNB02</strain>
    </source>
</reference>
<keyword evidence="3" id="KW-1185">Reference proteome</keyword>